<dbReference type="AlphaFoldDB" id="G5AEV3"/>
<dbReference type="EMBL" id="JH159165">
    <property type="protein sequence ID" value="EGZ05743.1"/>
    <property type="molecule type" value="Genomic_DNA"/>
</dbReference>
<dbReference type="GeneID" id="20648184"/>
<gene>
    <name evidence="3" type="ORF">PHYSODRAFT_341943</name>
</gene>
<dbReference type="KEGG" id="psoj:PHYSODRAFT_341943"/>
<protein>
    <recommendedName>
        <fullName evidence="2">Transposase putative helix-turn-helix domain-containing protein</fullName>
    </recommendedName>
</protein>
<dbReference type="SMR" id="G5AEV3"/>
<sequence>MTSPKKKKKKKKKPRQSSSAKRPRVASASSPKAPKRKRVTAAASGGASRKGEGSCKGEAPRGARRTRARGAAPHVHGEGGELLQLRRPRVEDPGAALGDEEAELARLALAWLGLGESATARENQTSGVTRSRPATGAVSTDAAEVSSSKAINSTFKVRLHPTKEQKSLLDLMFSANRAAYNRFVFLSREGLAKCTSMKELRKKYLPIFQKGTMETI</sequence>
<proteinExistence type="predicted"/>
<feature type="compositionally biased region" description="Polar residues" evidence="1">
    <location>
        <begin position="120"/>
        <end position="129"/>
    </location>
</feature>
<evidence type="ECO:0000256" key="1">
    <source>
        <dbReference type="SAM" id="MobiDB-lite"/>
    </source>
</evidence>
<reference evidence="3 4" key="1">
    <citation type="journal article" date="2006" name="Science">
        <title>Phytophthora genome sequences uncover evolutionary origins and mechanisms of pathogenesis.</title>
        <authorList>
            <person name="Tyler B.M."/>
            <person name="Tripathy S."/>
            <person name="Zhang X."/>
            <person name="Dehal P."/>
            <person name="Jiang R.H."/>
            <person name="Aerts A."/>
            <person name="Arredondo F.D."/>
            <person name="Baxter L."/>
            <person name="Bensasson D."/>
            <person name="Beynon J.L."/>
            <person name="Chapman J."/>
            <person name="Damasceno C.M."/>
            <person name="Dorrance A.E."/>
            <person name="Dou D."/>
            <person name="Dickerman A.W."/>
            <person name="Dubchak I.L."/>
            <person name="Garbelotto M."/>
            <person name="Gijzen M."/>
            <person name="Gordon S.G."/>
            <person name="Govers F."/>
            <person name="Grunwald N.J."/>
            <person name="Huang W."/>
            <person name="Ivors K.L."/>
            <person name="Jones R.W."/>
            <person name="Kamoun S."/>
            <person name="Krampis K."/>
            <person name="Lamour K.H."/>
            <person name="Lee M.K."/>
            <person name="McDonald W.H."/>
            <person name="Medina M."/>
            <person name="Meijer H.J."/>
            <person name="Nordberg E.K."/>
            <person name="Maclean D.J."/>
            <person name="Ospina-Giraldo M.D."/>
            <person name="Morris P.F."/>
            <person name="Phuntumart V."/>
            <person name="Putnam N.H."/>
            <person name="Rash S."/>
            <person name="Rose J.K."/>
            <person name="Sakihama Y."/>
            <person name="Salamov A.A."/>
            <person name="Savidor A."/>
            <person name="Scheuring C.F."/>
            <person name="Smith B.M."/>
            <person name="Sobral B.W."/>
            <person name="Terry A."/>
            <person name="Torto-Alalibo T.A."/>
            <person name="Win J."/>
            <person name="Xu Z."/>
            <person name="Zhang H."/>
            <person name="Grigoriev I.V."/>
            <person name="Rokhsar D.S."/>
            <person name="Boore J.L."/>
        </authorList>
    </citation>
    <scope>NUCLEOTIDE SEQUENCE [LARGE SCALE GENOMIC DNA]</scope>
    <source>
        <strain evidence="3 4">P6497</strain>
    </source>
</reference>
<keyword evidence="4" id="KW-1185">Reference proteome</keyword>
<evidence type="ECO:0000313" key="4">
    <source>
        <dbReference type="Proteomes" id="UP000002640"/>
    </source>
</evidence>
<evidence type="ECO:0000259" key="2">
    <source>
        <dbReference type="Pfam" id="PF12323"/>
    </source>
</evidence>
<organism evidence="3 4">
    <name type="scientific">Phytophthora sojae (strain P6497)</name>
    <name type="common">Soybean stem and root rot agent</name>
    <name type="synonym">Phytophthora megasperma f. sp. glycines</name>
    <dbReference type="NCBI Taxonomy" id="1094619"/>
    <lineage>
        <taxon>Eukaryota</taxon>
        <taxon>Sar</taxon>
        <taxon>Stramenopiles</taxon>
        <taxon>Oomycota</taxon>
        <taxon>Peronosporomycetes</taxon>
        <taxon>Peronosporales</taxon>
        <taxon>Peronosporaceae</taxon>
        <taxon>Phytophthora</taxon>
    </lineage>
</organism>
<dbReference type="RefSeq" id="XP_009538604.1">
    <property type="nucleotide sequence ID" value="XM_009540309.1"/>
</dbReference>
<dbReference type="InterPro" id="IPR021027">
    <property type="entry name" value="Transposase_put_HTH"/>
</dbReference>
<feature type="compositionally biased region" description="Basic and acidic residues" evidence="1">
    <location>
        <begin position="49"/>
        <end position="61"/>
    </location>
</feature>
<feature type="domain" description="Transposase putative helix-turn-helix" evidence="2">
    <location>
        <begin position="154"/>
        <end position="183"/>
    </location>
</feature>
<name>G5AEV3_PHYSP</name>
<evidence type="ECO:0000313" key="3">
    <source>
        <dbReference type="EMBL" id="EGZ05743.1"/>
    </source>
</evidence>
<feature type="compositionally biased region" description="Basic residues" evidence="1">
    <location>
        <begin position="1"/>
        <end position="15"/>
    </location>
</feature>
<dbReference type="Proteomes" id="UP000002640">
    <property type="component" value="Unassembled WGS sequence"/>
</dbReference>
<accession>G5AEV3</accession>
<feature type="region of interest" description="Disordered" evidence="1">
    <location>
        <begin position="120"/>
        <end position="143"/>
    </location>
</feature>
<feature type="region of interest" description="Disordered" evidence="1">
    <location>
        <begin position="1"/>
        <end position="87"/>
    </location>
</feature>
<dbReference type="Pfam" id="PF12323">
    <property type="entry name" value="HTH_OrfB_IS605"/>
    <property type="match status" value="1"/>
</dbReference>
<dbReference type="InParanoid" id="G5AEV3"/>